<evidence type="ECO:0000313" key="6">
    <source>
        <dbReference type="Proteomes" id="UP000051096"/>
    </source>
</evidence>
<evidence type="ECO:0000256" key="2">
    <source>
        <dbReference type="ARBA" id="ARBA00022679"/>
    </source>
</evidence>
<evidence type="ECO:0000256" key="1">
    <source>
        <dbReference type="ARBA" id="ARBA00005656"/>
    </source>
</evidence>
<comment type="caution">
    <text evidence="5">The sequence shown here is derived from an EMBL/GenBank/DDBJ whole genome shotgun (WGS) entry which is preliminary data.</text>
</comment>
<organism evidence="5 6">
    <name type="scientific">candidate division WOR_3 bacterium SM23_60</name>
    <dbReference type="NCBI Taxonomy" id="1703780"/>
    <lineage>
        <taxon>Bacteria</taxon>
        <taxon>Bacteria division WOR-3</taxon>
    </lineage>
</organism>
<dbReference type="Pfam" id="PF01515">
    <property type="entry name" value="PTA_PTB"/>
    <property type="match status" value="1"/>
</dbReference>
<dbReference type="PANTHER" id="PTHR43356:SF2">
    <property type="entry name" value="PHOSPHATE ACETYLTRANSFERASE"/>
    <property type="match status" value="1"/>
</dbReference>
<proteinExistence type="inferred from homology"/>
<keyword evidence="3" id="KW-0012">Acyltransferase</keyword>
<dbReference type="PIRSF" id="PIRSF000428">
    <property type="entry name" value="P_Ac_trans"/>
    <property type="match status" value="1"/>
</dbReference>
<name>A0A0S8GL30_UNCW3</name>
<feature type="domain" description="Phosphate acetyl/butaryl transferase" evidence="4">
    <location>
        <begin position="79"/>
        <end position="290"/>
    </location>
</feature>
<dbReference type="PATRIC" id="fig|1703780.3.peg.567"/>
<evidence type="ECO:0000259" key="4">
    <source>
        <dbReference type="Pfam" id="PF01515"/>
    </source>
</evidence>
<dbReference type="Gene3D" id="3.40.718.10">
    <property type="entry name" value="Isopropylmalate Dehydrogenase"/>
    <property type="match status" value="1"/>
</dbReference>
<sequence>MKSFQTLIDHARKKGKKRCVVVMAHDETVLEGIKMAYELDLIVPVLVGDAEQIARCAHAVGLEDDAAEVHDVGSEEAMKHAVTLVDKDGDFLMKGMISTAAFLKGVLNKEWGLRTGKILSHIAVIEIPGYHKLVFMSDGGMNPKLDLRTRIDIITNAVTIMRALGITEPKIGLIAASETVHPDIPETVDAVKITELNRNGKIPNCTIEGPFGFDVAVSKQAAAHKKIESSVAGDVDFLLMPSISAANIWAKGLIFFAGAKAAGMVAGARRPVIMLSRADTPETKLNSIALGVAISTTKRTRK</sequence>
<gene>
    <name evidence="5" type="ORF">AMJ87_01805</name>
</gene>
<dbReference type="SUPFAM" id="SSF53659">
    <property type="entry name" value="Isocitrate/Isopropylmalate dehydrogenase-like"/>
    <property type="match status" value="1"/>
</dbReference>
<dbReference type="InterPro" id="IPR012147">
    <property type="entry name" value="P_Ac_Bu_trans"/>
</dbReference>
<dbReference type="GO" id="GO:0016746">
    <property type="term" value="F:acyltransferase activity"/>
    <property type="evidence" value="ECO:0007669"/>
    <property type="project" value="UniProtKB-KW"/>
</dbReference>
<protein>
    <recommendedName>
        <fullName evidence="4">Phosphate acetyl/butaryl transferase domain-containing protein</fullName>
    </recommendedName>
</protein>
<reference evidence="5 6" key="1">
    <citation type="journal article" date="2015" name="Microbiome">
        <title>Genomic resolution of linkages in carbon, nitrogen, and sulfur cycling among widespread estuary sediment bacteria.</title>
        <authorList>
            <person name="Baker B.J."/>
            <person name="Lazar C.S."/>
            <person name="Teske A.P."/>
            <person name="Dick G.J."/>
        </authorList>
    </citation>
    <scope>NUCLEOTIDE SEQUENCE [LARGE SCALE GENOMIC DNA]</scope>
    <source>
        <strain evidence="5">SM23_60</strain>
    </source>
</reference>
<keyword evidence="2" id="KW-0808">Transferase</keyword>
<evidence type="ECO:0000313" key="5">
    <source>
        <dbReference type="EMBL" id="KPK73377.1"/>
    </source>
</evidence>
<accession>A0A0S8GL30</accession>
<dbReference type="Proteomes" id="UP000051096">
    <property type="component" value="Unassembled WGS sequence"/>
</dbReference>
<dbReference type="AlphaFoldDB" id="A0A0S8GL30"/>
<comment type="similarity">
    <text evidence="1">Belongs to the phosphate acetyltransferase and butyryltransferase family.</text>
</comment>
<dbReference type="EMBL" id="LJUO01000010">
    <property type="protein sequence ID" value="KPK73377.1"/>
    <property type="molecule type" value="Genomic_DNA"/>
</dbReference>
<dbReference type="InterPro" id="IPR002505">
    <property type="entry name" value="PTA_PTB"/>
</dbReference>
<evidence type="ECO:0000256" key="3">
    <source>
        <dbReference type="ARBA" id="ARBA00023315"/>
    </source>
</evidence>
<dbReference type="InterPro" id="IPR050500">
    <property type="entry name" value="Phos_Acetyltrans/Butyryltrans"/>
</dbReference>
<dbReference type="PANTHER" id="PTHR43356">
    <property type="entry name" value="PHOSPHATE ACETYLTRANSFERASE"/>
    <property type="match status" value="1"/>
</dbReference>